<dbReference type="OrthoDB" id="7473595at2"/>
<reference evidence="1 2" key="1">
    <citation type="submission" date="2019-02" db="EMBL/GenBank/DDBJ databases">
        <authorList>
            <person name="Feng G."/>
        </authorList>
    </citation>
    <scope>NUCLEOTIDE SEQUENCE [LARGE SCALE GENOMIC DNA]</scope>
    <source>
        <strain evidence="1 2">CCTCC AB 2011146</strain>
    </source>
</reference>
<dbReference type="EMBL" id="SEOO01000016">
    <property type="protein sequence ID" value="RYM10747.1"/>
    <property type="molecule type" value="Genomic_DNA"/>
</dbReference>
<organism evidence="1 2">
    <name type="scientific">Sphingobium cupriresistens</name>
    <dbReference type="NCBI Taxonomy" id="1132417"/>
    <lineage>
        <taxon>Bacteria</taxon>
        <taxon>Pseudomonadati</taxon>
        <taxon>Pseudomonadota</taxon>
        <taxon>Alphaproteobacteria</taxon>
        <taxon>Sphingomonadales</taxon>
        <taxon>Sphingomonadaceae</taxon>
        <taxon>Sphingobium</taxon>
    </lineage>
</organism>
<sequence>MEPDARAILAFLLRDLQHDARQRADRSWHGHKAVMASYWSAVAVYSGHISRVVHRRGSRDRLSMVLRQSGFPDIDARGWAEASRLYCQRRELSDEGASRFPEAHLMLAGKVVARISYNGRIWLPGIWRPGDAPIYDNQHGRFAA</sequence>
<dbReference type="Proteomes" id="UP000291572">
    <property type="component" value="Unassembled WGS sequence"/>
</dbReference>
<comment type="caution">
    <text evidence="1">The sequence shown here is derived from an EMBL/GenBank/DDBJ whole genome shotgun (WGS) entry which is preliminary data.</text>
</comment>
<dbReference type="AlphaFoldDB" id="A0A8G1ZFV9"/>
<accession>A0A8G1ZFV9</accession>
<evidence type="ECO:0000313" key="2">
    <source>
        <dbReference type="Proteomes" id="UP000291572"/>
    </source>
</evidence>
<name>A0A8G1ZFV9_9SPHN</name>
<protein>
    <submittedName>
        <fullName evidence="1">Uncharacterized protein</fullName>
    </submittedName>
</protein>
<proteinExistence type="predicted"/>
<gene>
    <name evidence="1" type="ORF">EWH12_10995</name>
</gene>
<evidence type="ECO:0000313" key="1">
    <source>
        <dbReference type="EMBL" id="RYM10747.1"/>
    </source>
</evidence>